<feature type="transmembrane region" description="Helical" evidence="1">
    <location>
        <begin position="115"/>
        <end position="135"/>
    </location>
</feature>
<evidence type="ECO:0000313" key="3">
    <source>
        <dbReference type="Proteomes" id="UP000530424"/>
    </source>
</evidence>
<keyword evidence="3" id="KW-1185">Reference proteome</keyword>
<protein>
    <recommendedName>
        <fullName evidence="4">Integral membrane protein</fullName>
    </recommendedName>
</protein>
<organism evidence="2 3">
    <name type="scientific">Nocardioides thalensis</name>
    <dbReference type="NCBI Taxonomy" id="1914755"/>
    <lineage>
        <taxon>Bacteria</taxon>
        <taxon>Bacillati</taxon>
        <taxon>Actinomycetota</taxon>
        <taxon>Actinomycetes</taxon>
        <taxon>Propionibacteriales</taxon>
        <taxon>Nocardioidaceae</taxon>
        <taxon>Nocardioides</taxon>
    </lineage>
</organism>
<comment type="caution">
    <text evidence="2">The sequence shown here is derived from an EMBL/GenBank/DDBJ whole genome shotgun (WGS) entry which is preliminary data.</text>
</comment>
<proteinExistence type="predicted"/>
<keyword evidence="1" id="KW-1133">Transmembrane helix</keyword>
<gene>
    <name evidence="2" type="ORF">HNR19_001966</name>
</gene>
<dbReference type="RefSeq" id="WP_343047134.1">
    <property type="nucleotide sequence ID" value="NZ_JACCFP010000001.1"/>
</dbReference>
<feature type="transmembrane region" description="Helical" evidence="1">
    <location>
        <begin position="53"/>
        <end position="74"/>
    </location>
</feature>
<evidence type="ECO:0000313" key="2">
    <source>
        <dbReference type="EMBL" id="NYJ01268.1"/>
    </source>
</evidence>
<feature type="transmembrane region" description="Helical" evidence="1">
    <location>
        <begin position="81"/>
        <end position="103"/>
    </location>
</feature>
<dbReference type="EMBL" id="JACCFP010000001">
    <property type="protein sequence ID" value="NYJ01268.1"/>
    <property type="molecule type" value="Genomic_DNA"/>
</dbReference>
<dbReference type="AlphaFoldDB" id="A0A853C3X4"/>
<reference evidence="2 3" key="1">
    <citation type="submission" date="2020-07" db="EMBL/GenBank/DDBJ databases">
        <title>Sequencing the genomes of 1000 actinobacteria strains.</title>
        <authorList>
            <person name="Klenk H.-P."/>
        </authorList>
    </citation>
    <scope>NUCLEOTIDE SEQUENCE [LARGE SCALE GENOMIC DNA]</scope>
    <source>
        <strain evidence="2 3">DSM 103833</strain>
    </source>
</reference>
<accession>A0A853C3X4</accession>
<name>A0A853C3X4_9ACTN</name>
<keyword evidence="1" id="KW-0812">Transmembrane</keyword>
<evidence type="ECO:0000256" key="1">
    <source>
        <dbReference type="SAM" id="Phobius"/>
    </source>
</evidence>
<dbReference type="Proteomes" id="UP000530424">
    <property type="component" value="Unassembled WGS sequence"/>
</dbReference>
<evidence type="ECO:0008006" key="4">
    <source>
        <dbReference type="Google" id="ProtNLM"/>
    </source>
</evidence>
<keyword evidence="1" id="KW-0472">Membrane</keyword>
<sequence length="143" mass="14838">MPDPGGDAGTAQVTDLSSGWGRALVFAYGVFAVAATGRSLVQLGTDADKAPLAYSLSLVAAVIYLVATSSLLLGGRTGWRVAAVAVCIELLGVLSVGALSYAATDLFPDKTVWSHFGQGYAFLPLVLPFAGLAWLRHTRPATR</sequence>
<feature type="transmembrane region" description="Helical" evidence="1">
    <location>
        <begin position="23"/>
        <end position="41"/>
    </location>
</feature>